<evidence type="ECO:0000256" key="2">
    <source>
        <dbReference type="SAM" id="Phobius"/>
    </source>
</evidence>
<evidence type="ECO:0000313" key="3">
    <source>
        <dbReference type="EMBL" id="KAJ1218692.1"/>
    </source>
</evidence>
<keyword evidence="1" id="KW-1015">Disulfide bond</keyword>
<gene>
    <name evidence="3" type="ORF">NDU88_006269</name>
</gene>
<dbReference type="PANTHER" id="PTHR10424">
    <property type="entry name" value="VIRAL ENVELOPE PROTEIN"/>
    <property type="match status" value="1"/>
</dbReference>
<dbReference type="Pfam" id="PF00429">
    <property type="entry name" value="TLV_coat"/>
    <property type="match status" value="1"/>
</dbReference>
<reference evidence="3" key="1">
    <citation type="journal article" date="2022" name="bioRxiv">
        <title>Sequencing and chromosome-scale assembly of the giantPleurodeles waltlgenome.</title>
        <authorList>
            <person name="Brown T."/>
            <person name="Elewa A."/>
            <person name="Iarovenko S."/>
            <person name="Subramanian E."/>
            <person name="Araus A.J."/>
            <person name="Petzold A."/>
            <person name="Susuki M."/>
            <person name="Suzuki K.-i.T."/>
            <person name="Hayashi T."/>
            <person name="Toyoda A."/>
            <person name="Oliveira C."/>
            <person name="Osipova E."/>
            <person name="Leigh N.D."/>
            <person name="Simon A."/>
            <person name="Yun M.H."/>
        </authorList>
    </citation>
    <scope>NUCLEOTIDE SEQUENCE</scope>
    <source>
        <strain evidence="3">20211129_DDA</strain>
        <tissue evidence="3">Liver</tissue>
    </source>
</reference>
<dbReference type="AlphaFoldDB" id="A0AAV7WX44"/>
<protein>
    <recommendedName>
        <fullName evidence="5">Envelope protein</fullName>
    </recommendedName>
</protein>
<feature type="transmembrane region" description="Helical" evidence="2">
    <location>
        <begin position="367"/>
        <end position="385"/>
    </location>
</feature>
<keyword evidence="2" id="KW-0812">Transmembrane</keyword>
<dbReference type="Gene3D" id="1.10.287.210">
    <property type="match status" value="1"/>
</dbReference>
<evidence type="ECO:0000256" key="1">
    <source>
        <dbReference type="ARBA" id="ARBA00023157"/>
    </source>
</evidence>
<dbReference type="Proteomes" id="UP001066276">
    <property type="component" value="Chromosome 1_1"/>
</dbReference>
<keyword evidence="4" id="KW-1185">Reference proteome</keyword>
<dbReference type="InterPro" id="IPR018154">
    <property type="entry name" value="TLV/ENV_coat_polyprotein"/>
</dbReference>
<name>A0AAV7WX44_PLEWA</name>
<keyword evidence="2" id="KW-1133">Transmembrane helix</keyword>
<dbReference type="SUPFAM" id="SSF58069">
    <property type="entry name" value="Virus ectodomain"/>
    <property type="match status" value="1"/>
</dbReference>
<evidence type="ECO:0008006" key="5">
    <source>
        <dbReference type="Google" id="ProtNLM"/>
    </source>
</evidence>
<sequence>MHAHVSLPPEMHARRPEYDNNTFIQMLHQHQLVTNLADCLVCGHFPHTAAHAFQFPVFSVTAAYTCSLMSYVSIQIPVPGSRPLRRAGIITNNTLFEDFILQFQAKIHTACNCTDSPTMRSIMTLPRPRYPLMEYTFGPVSIKPKTISVRPQQAPLCIRGHGRIPVGVSFCNTTIMYNTSTPYLNAPTGLYFVCGGKAYTWLPPGWSGTCYIAFLLPPTFNRPSTYHRQRRNTIEQTDTSAQLFMDTAKGLLPFWGPSLKSLQIRRLTRVLEATINETAGALSKNTAELQATTMVALQNRMVLDVILADRGGACRIIGASSCVYIPDNSPSVFAAISRLHKIASVIHEDNSTPWSWTSGLWQVLVSWGWKVLIFLAIIAAAFFTCPSVRTMRSGIVWGLCFNVNAQTRQYQKAH</sequence>
<comment type="caution">
    <text evidence="3">The sequence shown here is derived from an EMBL/GenBank/DDBJ whole genome shotgun (WGS) entry which is preliminary data.</text>
</comment>
<accession>A0AAV7WX44</accession>
<organism evidence="3 4">
    <name type="scientific">Pleurodeles waltl</name>
    <name type="common">Iberian ribbed newt</name>
    <dbReference type="NCBI Taxonomy" id="8319"/>
    <lineage>
        <taxon>Eukaryota</taxon>
        <taxon>Metazoa</taxon>
        <taxon>Chordata</taxon>
        <taxon>Craniata</taxon>
        <taxon>Vertebrata</taxon>
        <taxon>Euteleostomi</taxon>
        <taxon>Amphibia</taxon>
        <taxon>Batrachia</taxon>
        <taxon>Caudata</taxon>
        <taxon>Salamandroidea</taxon>
        <taxon>Salamandridae</taxon>
        <taxon>Pleurodelinae</taxon>
        <taxon>Pleurodeles</taxon>
    </lineage>
</organism>
<evidence type="ECO:0000313" key="4">
    <source>
        <dbReference type="Proteomes" id="UP001066276"/>
    </source>
</evidence>
<dbReference type="PANTHER" id="PTHR10424:SF73">
    <property type="entry name" value="ENDOGENOUS RETROVIRUS GROUP FC1 ENV POLYPROTEIN-RELATED"/>
    <property type="match status" value="1"/>
</dbReference>
<dbReference type="EMBL" id="JANPWB010000001">
    <property type="protein sequence ID" value="KAJ1218692.1"/>
    <property type="molecule type" value="Genomic_DNA"/>
</dbReference>
<keyword evidence="2" id="KW-0472">Membrane</keyword>
<proteinExistence type="predicted"/>